<feature type="transmembrane region" description="Helical" evidence="1">
    <location>
        <begin position="198"/>
        <end position="217"/>
    </location>
</feature>
<proteinExistence type="predicted"/>
<dbReference type="Pfam" id="PF07885">
    <property type="entry name" value="Ion_trans_2"/>
    <property type="match status" value="1"/>
</dbReference>
<reference evidence="4" key="1">
    <citation type="submission" date="2017-02" db="EMBL/GenBank/DDBJ databases">
        <title>Comparative genomics and description of representatives of a novel lineage of planctomycetes thriving in anoxic sediments.</title>
        <authorList>
            <person name="Spring S."/>
            <person name="Bunk B."/>
            <person name="Sproer C."/>
        </authorList>
    </citation>
    <scope>NUCLEOTIDE SEQUENCE [LARGE SCALE GENOMIC DNA]</scope>
    <source>
        <strain evidence="4">ST-NAGAB-D1</strain>
    </source>
</reference>
<evidence type="ECO:0000259" key="2">
    <source>
        <dbReference type="Pfam" id="PF07885"/>
    </source>
</evidence>
<dbReference type="OrthoDB" id="9813518at2"/>
<dbReference type="AlphaFoldDB" id="A0A1U9NIZ2"/>
<dbReference type="KEGG" id="alus:STSP2_01051"/>
<keyword evidence="1" id="KW-0812">Transmembrane</keyword>
<protein>
    <submittedName>
        <fullName evidence="3">Ion channel</fullName>
    </submittedName>
</protein>
<name>A0A1U9NIZ2_9BACT</name>
<keyword evidence="1" id="KW-0472">Membrane</keyword>
<accession>A0A1U9NIZ2</accession>
<dbReference type="InterPro" id="IPR013099">
    <property type="entry name" value="K_chnl_dom"/>
</dbReference>
<feature type="transmembrane region" description="Helical" evidence="1">
    <location>
        <begin position="127"/>
        <end position="145"/>
    </location>
</feature>
<evidence type="ECO:0000313" key="3">
    <source>
        <dbReference type="EMBL" id="AQT67899.1"/>
    </source>
</evidence>
<dbReference type="EMBL" id="CP019791">
    <property type="protein sequence ID" value="AQT67899.1"/>
    <property type="molecule type" value="Genomic_DNA"/>
</dbReference>
<dbReference type="Gene3D" id="1.10.287.70">
    <property type="match status" value="1"/>
</dbReference>
<feature type="transmembrane region" description="Helical" evidence="1">
    <location>
        <begin position="42"/>
        <end position="59"/>
    </location>
</feature>
<dbReference type="STRING" id="1936003.STSP2_01051"/>
<evidence type="ECO:0000256" key="1">
    <source>
        <dbReference type="SAM" id="Phobius"/>
    </source>
</evidence>
<dbReference type="Proteomes" id="UP000189674">
    <property type="component" value="Chromosome"/>
</dbReference>
<dbReference type="RefSeq" id="WP_146660435.1">
    <property type="nucleotide sequence ID" value="NZ_CP019791.1"/>
</dbReference>
<organism evidence="3 4">
    <name type="scientific">Anaerohalosphaera lusitana</name>
    <dbReference type="NCBI Taxonomy" id="1936003"/>
    <lineage>
        <taxon>Bacteria</taxon>
        <taxon>Pseudomonadati</taxon>
        <taxon>Planctomycetota</taxon>
        <taxon>Phycisphaerae</taxon>
        <taxon>Sedimentisphaerales</taxon>
        <taxon>Anaerohalosphaeraceae</taxon>
        <taxon>Anaerohalosphaera</taxon>
    </lineage>
</organism>
<keyword evidence="4" id="KW-1185">Reference proteome</keyword>
<gene>
    <name evidence="3" type="ORF">STSP2_01051</name>
</gene>
<dbReference type="SUPFAM" id="SSF81324">
    <property type="entry name" value="Voltage-gated potassium channels"/>
    <property type="match status" value="1"/>
</dbReference>
<evidence type="ECO:0000313" key="4">
    <source>
        <dbReference type="Proteomes" id="UP000189674"/>
    </source>
</evidence>
<feature type="domain" description="Potassium channel" evidence="2">
    <location>
        <begin position="149"/>
        <end position="212"/>
    </location>
</feature>
<feature type="transmembrane region" description="Helical" evidence="1">
    <location>
        <begin position="14"/>
        <end position="30"/>
    </location>
</feature>
<keyword evidence="1" id="KW-1133">Transmembrane helix</keyword>
<sequence length="225" mass="24946">MAIYSLKNIASNRYNHLLVILIVVMTLSPFIEQGRIMPPMKLLTLLLLAAVIVCIRAAVDNPILFWISVILAVAAGALQYLALMPESTRITNILYFGSRIVDCCFLALTIVVLMHHMFTTKRFTSDMIVGGICIYLLIGILWAIFYDLSLKSSPEAISYSGDISFFYFSFVTITTLGYGDIVPASRGVMVLAQCEAVAGQLFIAIFIARLVALHTAYEMKRKSSK</sequence>
<feature type="transmembrane region" description="Helical" evidence="1">
    <location>
        <begin position="65"/>
        <end position="83"/>
    </location>
</feature>
<feature type="transmembrane region" description="Helical" evidence="1">
    <location>
        <begin position="157"/>
        <end position="178"/>
    </location>
</feature>
<feature type="transmembrane region" description="Helical" evidence="1">
    <location>
        <begin position="95"/>
        <end position="115"/>
    </location>
</feature>